<dbReference type="PROSITE" id="PS52020">
    <property type="entry name" value="CRESS_DNA_REP"/>
    <property type="match status" value="1"/>
</dbReference>
<dbReference type="GO" id="GO:0016787">
    <property type="term" value="F:hydrolase activity"/>
    <property type="evidence" value="ECO:0007669"/>
    <property type="project" value="UniProtKB-KW"/>
</dbReference>
<evidence type="ECO:0000313" key="14">
    <source>
        <dbReference type="Proteomes" id="UP000029078"/>
    </source>
</evidence>
<dbReference type="GO" id="GO:0046872">
    <property type="term" value="F:metal ion binding"/>
    <property type="evidence" value="ECO:0007669"/>
    <property type="project" value="UniProtKB-KW"/>
</dbReference>
<dbReference type="InterPro" id="IPR049912">
    <property type="entry name" value="CRESS_DNA_REP"/>
</dbReference>
<name>A0A087CW04_BIFRU</name>
<comment type="caution">
    <text evidence="13">The sequence shown here is derived from an EMBL/GenBank/DDBJ whole genome shotgun (WGS) entry which is preliminary data.</text>
</comment>
<dbReference type="STRING" id="78346.BRUM_0592"/>
<evidence type="ECO:0000256" key="1">
    <source>
        <dbReference type="ARBA" id="ARBA00022679"/>
    </source>
</evidence>
<evidence type="ECO:0000256" key="9">
    <source>
        <dbReference type="ARBA" id="ARBA00023124"/>
    </source>
</evidence>
<protein>
    <submittedName>
        <fullName evidence="13">Putative replication protein RepA</fullName>
        <ecNumber evidence="13">3.6.1.3</ecNumber>
    </submittedName>
</protein>
<dbReference type="Proteomes" id="UP000029078">
    <property type="component" value="Unassembled WGS sequence"/>
</dbReference>
<keyword evidence="4" id="KW-0540">Nuclease</keyword>
<dbReference type="EMBL" id="JGZL01000012">
    <property type="protein sequence ID" value="KFI87454.1"/>
    <property type="molecule type" value="Genomic_DNA"/>
</dbReference>
<evidence type="ECO:0000256" key="5">
    <source>
        <dbReference type="ARBA" id="ARBA00022723"/>
    </source>
</evidence>
<keyword evidence="9" id="KW-0190">Covalent protein-DNA linkage</keyword>
<dbReference type="eggNOG" id="ENOG502ZAWR">
    <property type="taxonomic scope" value="Bacteria"/>
</dbReference>
<keyword evidence="14" id="KW-1185">Reference proteome</keyword>
<keyword evidence="7" id="KW-0255">Endonuclease</keyword>
<evidence type="ECO:0000256" key="11">
    <source>
        <dbReference type="SAM" id="MobiDB-lite"/>
    </source>
</evidence>
<keyword evidence="2" id="KW-0548">Nucleotidyltransferase</keyword>
<evidence type="ECO:0000256" key="8">
    <source>
        <dbReference type="ARBA" id="ARBA00022801"/>
    </source>
</evidence>
<sequence length="362" mass="41602">MAYGEMTAADRKRLDEGDQAKTVRSWNGNNNPSATDWMLTVSAEQNGREITEADLVDAFEDWSWMGQREEGGHTGYRHYQLFMQATSRIRLSTVRARLEKRHGIHVNYIEPRRYSVASCVAYVSKKETRQAGPFIHGDFDMHEDQGKRTDLEELRDAVVKGASVNEILNDPELSLKAARFMPWLEKMVGARQAARFSQEDREVTVHYLWGKPGLGKTRSVLDGDRSQIFRVTNYEHPFDDYSGQSTLVLDEFAGQLPFQLLLNVLDRYPCKLPCRFHDTWAGWTTVWIISNKPLERQYQDVEPQVRAALDRRITTNEEFKSDEEFAAIVARAEAEVNEDLAFLETLSAQPDWDEEPDGEDCL</sequence>
<keyword evidence="10" id="KW-0238">DNA-binding</keyword>
<keyword evidence="1" id="KW-0808">Transferase</keyword>
<dbReference type="GO" id="GO:0006260">
    <property type="term" value="P:DNA replication"/>
    <property type="evidence" value="ECO:0007669"/>
    <property type="project" value="UniProtKB-KW"/>
</dbReference>
<dbReference type="AlphaFoldDB" id="A0A087CW04"/>
<evidence type="ECO:0000256" key="3">
    <source>
        <dbReference type="ARBA" id="ARBA00022705"/>
    </source>
</evidence>
<evidence type="ECO:0000259" key="12">
    <source>
        <dbReference type="PROSITE" id="PS52020"/>
    </source>
</evidence>
<accession>A0A087CW04</accession>
<dbReference type="EC" id="3.6.1.3" evidence="13"/>
<feature type="region of interest" description="Disordered" evidence="11">
    <location>
        <begin position="1"/>
        <end position="29"/>
    </location>
</feature>
<evidence type="ECO:0000256" key="10">
    <source>
        <dbReference type="ARBA" id="ARBA00023125"/>
    </source>
</evidence>
<gene>
    <name evidence="13" type="ORF">BRUM_0592</name>
</gene>
<organism evidence="13 14">
    <name type="scientific">Bifidobacterium ruminantium</name>
    <dbReference type="NCBI Taxonomy" id="78346"/>
    <lineage>
        <taxon>Bacteria</taxon>
        <taxon>Bacillati</taxon>
        <taxon>Actinomycetota</taxon>
        <taxon>Actinomycetes</taxon>
        <taxon>Bifidobacteriales</taxon>
        <taxon>Bifidobacteriaceae</taxon>
        <taxon>Bifidobacterium</taxon>
    </lineage>
</organism>
<dbReference type="GO" id="GO:0016779">
    <property type="term" value="F:nucleotidyltransferase activity"/>
    <property type="evidence" value="ECO:0007669"/>
    <property type="project" value="UniProtKB-KW"/>
</dbReference>
<evidence type="ECO:0000256" key="2">
    <source>
        <dbReference type="ARBA" id="ARBA00022695"/>
    </source>
</evidence>
<feature type="compositionally biased region" description="Basic and acidic residues" evidence="11">
    <location>
        <begin position="8"/>
        <end position="21"/>
    </location>
</feature>
<evidence type="ECO:0000313" key="13">
    <source>
        <dbReference type="EMBL" id="KFI87454.1"/>
    </source>
</evidence>
<feature type="domain" description="CRESS-DNA virus Rep endonuclease" evidence="12">
    <location>
        <begin position="31"/>
        <end position="139"/>
    </location>
</feature>
<keyword evidence="3" id="KW-0235">DNA replication</keyword>
<dbReference type="GO" id="GO:0004519">
    <property type="term" value="F:endonuclease activity"/>
    <property type="evidence" value="ECO:0007669"/>
    <property type="project" value="UniProtKB-KW"/>
</dbReference>
<evidence type="ECO:0000256" key="6">
    <source>
        <dbReference type="ARBA" id="ARBA00022741"/>
    </source>
</evidence>
<reference evidence="13 14" key="1">
    <citation type="submission" date="2014-03" db="EMBL/GenBank/DDBJ databases">
        <title>Genomics of Bifidobacteria.</title>
        <authorList>
            <person name="Ventura M."/>
            <person name="Milani C."/>
            <person name="Lugli G.A."/>
        </authorList>
    </citation>
    <scope>NUCLEOTIDE SEQUENCE [LARGE SCALE GENOMIC DNA]</scope>
    <source>
        <strain evidence="13 14">LMG 21811</strain>
    </source>
</reference>
<keyword evidence="8 13" id="KW-0378">Hydrolase</keyword>
<keyword evidence="5" id="KW-0479">Metal-binding</keyword>
<keyword evidence="6" id="KW-0547">Nucleotide-binding</keyword>
<dbReference type="GO" id="GO:0000166">
    <property type="term" value="F:nucleotide binding"/>
    <property type="evidence" value="ECO:0007669"/>
    <property type="project" value="UniProtKB-KW"/>
</dbReference>
<dbReference type="GO" id="GO:0003677">
    <property type="term" value="F:DNA binding"/>
    <property type="evidence" value="ECO:0007669"/>
    <property type="project" value="UniProtKB-KW"/>
</dbReference>
<proteinExistence type="predicted"/>
<dbReference type="Gene3D" id="3.40.1310.20">
    <property type="match status" value="1"/>
</dbReference>
<evidence type="ECO:0000256" key="7">
    <source>
        <dbReference type="ARBA" id="ARBA00022759"/>
    </source>
</evidence>
<evidence type="ECO:0000256" key="4">
    <source>
        <dbReference type="ARBA" id="ARBA00022722"/>
    </source>
</evidence>